<evidence type="ECO:0000256" key="5">
    <source>
        <dbReference type="ARBA" id="ARBA00023134"/>
    </source>
</evidence>
<dbReference type="InterPro" id="IPR027417">
    <property type="entry name" value="P-loop_NTPase"/>
</dbReference>
<dbReference type="GO" id="GO:0003746">
    <property type="term" value="F:translation elongation factor activity"/>
    <property type="evidence" value="ECO:0007669"/>
    <property type="project" value="UniProtKB-KW"/>
</dbReference>
<dbReference type="AlphaFoldDB" id="E9J8E5"/>
<keyword evidence="4" id="KW-0496">Mitochondrion</keyword>
<evidence type="ECO:0000259" key="7">
    <source>
        <dbReference type="Pfam" id="PF00009"/>
    </source>
</evidence>
<dbReference type="InterPro" id="IPR050055">
    <property type="entry name" value="EF-Tu_GTPase"/>
</dbReference>
<name>E9J8E5_SOLIN</name>
<keyword evidence="3" id="KW-0648">Protein biosynthesis</keyword>
<gene>
    <name evidence="8" type="ORF">SINV_14997</name>
</gene>
<dbReference type="PANTHER" id="PTHR43721">
    <property type="entry name" value="ELONGATION FACTOR TU-RELATED"/>
    <property type="match status" value="1"/>
</dbReference>
<feature type="domain" description="Tr-type G" evidence="7">
    <location>
        <begin position="105"/>
        <end position="129"/>
    </location>
</feature>
<keyword evidence="5" id="KW-0342">GTP-binding</keyword>
<accession>E9J8E5</accession>
<dbReference type="SUPFAM" id="SSF52540">
    <property type="entry name" value="P-loop containing nucleoside triphosphate hydrolases"/>
    <property type="match status" value="1"/>
</dbReference>
<dbReference type="GO" id="GO:0005739">
    <property type="term" value="C:mitochondrion"/>
    <property type="evidence" value="ECO:0007669"/>
    <property type="project" value="TreeGrafter"/>
</dbReference>
<dbReference type="Gene3D" id="3.40.50.300">
    <property type="entry name" value="P-loop containing nucleotide triphosphate hydrolases"/>
    <property type="match status" value="1"/>
</dbReference>
<protein>
    <recommendedName>
        <fullName evidence="7">Tr-type G domain-containing protein</fullName>
    </recommendedName>
</protein>
<dbReference type="GO" id="GO:0003924">
    <property type="term" value="F:GTPase activity"/>
    <property type="evidence" value="ECO:0007669"/>
    <property type="project" value="InterPro"/>
</dbReference>
<evidence type="ECO:0000256" key="2">
    <source>
        <dbReference type="ARBA" id="ARBA00022768"/>
    </source>
</evidence>
<dbReference type="GO" id="GO:0005525">
    <property type="term" value="F:GTP binding"/>
    <property type="evidence" value="ECO:0007669"/>
    <property type="project" value="UniProtKB-KW"/>
</dbReference>
<sequence length="148" mass="17050">FRTSVTKKTLQLIKIREAIEQQRELHASKMKIAEAEEKITLELPEIYSVDFTLAKLGLSYQKSWHLFLQGQFLIPQCRQMNSRLFFPTVTSQRFYAEKKVFSRDKPHCNIGTIGHVDHGKTTLTAAITKGICFVYLVINSRMVSLLTD</sequence>
<evidence type="ECO:0000313" key="8">
    <source>
        <dbReference type="EMBL" id="EFZ10908.1"/>
    </source>
</evidence>
<dbReference type="Pfam" id="PF00009">
    <property type="entry name" value="GTP_EFTU"/>
    <property type="match status" value="1"/>
</dbReference>
<evidence type="ECO:0000256" key="4">
    <source>
        <dbReference type="ARBA" id="ARBA00023128"/>
    </source>
</evidence>
<organism>
    <name type="scientific">Solenopsis invicta</name>
    <name type="common">Red imported fire ant</name>
    <name type="synonym">Solenopsis wagneri</name>
    <dbReference type="NCBI Taxonomy" id="13686"/>
    <lineage>
        <taxon>Eukaryota</taxon>
        <taxon>Metazoa</taxon>
        <taxon>Ecdysozoa</taxon>
        <taxon>Arthropoda</taxon>
        <taxon>Hexapoda</taxon>
        <taxon>Insecta</taxon>
        <taxon>Pterygota</taxon>
        <taxon>Neoptera</taxon>
        <taxon>Endopterygota</taxon>
        <taxon>Hymenoptera</taxon>
        <taxon>Apocrita</taxon>
        <taxon>Aculeata</taxon>
        <taxon>Formicoidea</taxon>
        <taxon>Formicidae</taxon>
        <taxon>Myrmicinae</taxon>
        <taxon>Solenopsis</taxon>
    </lineage>
</organism>
<feature type="non-terminal residue" evidence="8">
    <location>
        <position position="1"/>
    </location>
</feature>
<dbReference type="OrthoDB" id="2067at2759"/>
<evidence type="ECO:0000256" key="6">
    <source>
        <dbReference type="ARBA" id="ARBA00051990"/>
    </source>
</evidence>
<reference evidence="8" key="1">
    <citation type="journal article" date="2011" name="Proc. Natl. Acad. Sci. U.S.A.">
        <title>The genome of the fire ant Solenopsis invicta.</title>
        <authorList>
            <person name="Wurm Y."/>
            <person name="Wang J."/>
            <person name="Riba-Grognuz O."/>
            <person name="Corona M."/>
            <person name="Nygaard S."/>
            <person name="Hunt B.G."/>
            <person name="Ingram K.K."/>
            <person name="Falquet L."/>
            <person name="Nipitwattanaphon M."/>
            <person name="Gotzek D."/>
            <person name="Dijkstra M.B."/>
            <person name="Oettler J."/>
            <person name="Comtesse F."/>
            <person name="Shih C.J."/>
            <person name="Wu W.J."/>
            <person name="Yang C.C."/>
            <person name="Thomas J."/>
            <person name="Beaudoing E."/>
            <person name="Pradervand S."/>
            <person name="Flegel V."/>
            <person name="Cook E.D."/>
            <person name="Fabbretti R."/>
            <person name="Stockinger H."/>
            <person name="Long L."/>
            <person name="Farmerie W.G."/>
            <person name="Oakey J."/>
            <person name="Boomsma J.J."/>
            <person name="Pamilo P."/>
            <person name="Yi S.V."/>
            <person name="Heinze J."/>
            <person name="Goodisman M.A."/>
            <person name="Farinelli L."/>
            <person name="Harshman K."/>
            <person name="Hulo N."/>
            <person name="Cerutti L."/>
            <person name="Xenarios I."/>
            <person name="Shoemaker D."/>
            <person name="Keller L."/>
        </authorList>
    </citation>
    <scope>NUCLEOTIDE SEQUENCE [LARGE SCALE GENOMIC DNA]</scope>
</reference>
<keyword evidence="2" id="KW-0251">Elongation factor</keyword>
<evidence type="ECO:0000256" key="1">
    <source>
        <dbReference type="ARBA" id="ARBA00022741"/>
    </source>
</evidence>
<keyword evidence="1" id="KW-0547">Nucleotide-binding</keyword>
<dbReference type="HOGENOM" id="CLU_1763502_0_0_1"/>
<dbReference type="PANTHER" id="PTHR43721:SF36">
    <property type="entry name" value="ELONGATION FACTOR TU, MITOCHONDRIAL"/>
    <property type="match status" value="1"/>
</dbReference>
<dbReference type="InterPro" id="IPR000795">
    <property type="entry name" value="T_Tr_GTP-bd_dom"/>
</dbReference>
<dbReference type="EMBL" id="GL769004">
    <property type="protein sequence ID" value="EFZ10908.1"/>
    <property type="molecule type" value="Genomic_DNA"/>
</dbReference>
<evidence type="ECO:0000256" key="3">
    <source>
        <dbReference type="ARBA" id="ARBA00022917"/>
    </source>
</evidence>
<dbReference type="GO" id="GO:0070125">
    <property type="term" value="P:mitochondrial translational elongation"/>
    <property type="evidence" value="ECO:0007669"/>
    <property type="project" value="TreeGrafter"/>
</dbReference>
<proteinExistence type="predicted"/>
<feature type="non-terminal residue" evidence="8">
    <location>
        <position position="148"/>
    </location>
</feature>
<comment type="catalytic activity">
    <reaction evidence="6">
        <text>GTP + H2O = GDP + phosphate + H(+)</text>
        <dbReference type="Rhea" id="RHEA:19669"/>
        <dbReference type="ChEBI" id="CHEBI:15377"/>
        <dbReference type="ChEBI" id="CHEBI:15378"/>
        <dbReference type="ChEBI" id="CHEBI:37565"/>
        <dbReference type="ChEBI" id="CHEBI:43474"/>
        <dbReference type="ChEBI" id="CHEBI:58189"/>
        <dbReference type="EC" id="3.6.5.3"/>
    </reaction>
    <physiologicalReaction direction="left-to-right" evidence="6">
        <dbReference type="Rhea" id="RHEA:19670"/>
    </physiologicalReaction>
</comment>